<dbReference type="PANTHER" id="PTHR23250:SF3">
    <property type="entry name" value="FISH-EGG LECTIN-LIKE ISOFORM X1-RELATED"/>
    <property type="match status" value="1"/>
</dbReference>
<reference evidence="4 5" key="1">
    <citation type="submission" date="2022-01" db="EMBL/GenBank/DDBJ databases">
        <title>A chromosome-scale genome assembly of the false clownfish, Amphiprion ocellaris.</title>
        <authorList>
            <person name="Ryu T."/>
        </authorList>
    </citation>
    <scope>NUCLEOTIDE SEQUENCE [LARGE SCALE GENOMIC DNA]</scope>
</reference>
<dbReference type="GO" id="GO:0030246">
    <property type="term" value="F:carbohydrate binding"/>
    <property type="evidence" value="ECO:0007669"/>
    <property type="project" value="UniProtKB-KW"/>
</dbReference>
<dbReference type="SMART" id="SM00706">
    <property type="entry name" value="TECPR"/>
    <property type="match status" value="5"/>
</dbReference>
<evidence type="ECO:0000256" key="2">
    <source>
        <dbReference type="ARBA" id="ARBA00038331"/>
    </source>
</evidence>
<reference evidence="4" key="3">
    <citation type="submission" date="2025-09" db="UniProtKB">
        <authorList>
            <consortium name="Ensembl"/>
        </authorList>
    </citation>
    <scope>IDENTIFICATION</scope>
</reference>
<dbReference type="PANTHER" id="PTHR23250">
    <property type="entry name" value="DYSFERLIN-RELATED"/>
    <property type="match status" value="1"/>
</dbReference>
<feature type="chain" id="PRO_5018758558" evidence="3">
    <location>
        <begin position="17"/>
        <end position="257"/>
    </location>
</feature>
<dbReference type="AlphaFoldDB" id="A0A3Q1B9V5"/>
<dbReference type="InterPro" id="IPR051513">
    <property type="entry name" value="Tectonin_beta-prop"/>
</dbReference>
<keyword evidence="3" id="KW-0732">Signal</keyword>
<keyword evidence="5" id="KW-1185">Reference proteome</keyword>
<evidence type="ECO:0000313" key="4">
    <source>
        <dbReference type="Ensembl" id="ENSAOCP00000011042.1"/>
    </source>
</evidence>
<dbReference type="Proteomes" id="UP001501940">
    <property type="component" value="Chromosome 21"/>
</dbReference>
<protein>
    <submittedName>
        <fullName evidence="4">Uncharacterized protein</fullName>
    </submittedName>
</protein>
<dbReference type="OrthoDB" id="166585at2759"/>
<dbReference type="KEGG" id="aoce:111565784"/>
<dbReference type="OMA" id="CTEIPNP"/>
<dbReference type="GeneTree" id="ENSGT00510000047886"/>
<proteinExistence type="inferred from homology"/>
<dbReference type="GeneID" id="111565784"/>
<comment type="similarity">
    <text evidence="2">Belongs to the tectonin family.</text>
</comment>
<accession>A0A3Q1B9V5</accession>
<keyword evidence="1" id="KW-0430">Lectin</keyword>
<sequence>MKTFLLMLCCLAASYAWRCTEAPRLYNTVQIDAGQGKVVARDRYYYAYFLSGTRWSRLGSTRLKHVTVGPAGIWGTDSSNRVYKFIAGNFTTVPGSLQQVDAGGDGQVVGVAPRNFYAYCLRSTYASLYKGTGSVGWSYLSRTMKYYSCSPNNVCWGVDTRSQVYVTQRITPTTCGTYNWIRVSGQSMKMVEISTDGSVFGLATNGRVYQRIGISSSRPQGTAWSYVSMCMSINHLSYDLGRLWVATTSGLLLVCTH</sequence>
<dbReference type="Ensembl" id="ENSAOCT00000030090.2">
    <property type="protein sequence ID" value="ENSAOCP00000011042.1"/>
    <property type="gene ID" value="ENSAOCG00000015286.2"/>
</dbReference>
<name>A0A3Q1B9V5_AMPOC</name>
<dbReference type="Pfam" id="PF19193">
    <property type="entry name" value="Tectonin"/>
    <property type="match status" value="1"/>
</dbReference>
<reference evidence="4" key="2">
    <citation type="submission" date="2025-08" db="UniProtKB">
        <authorList>
            <consortium name="Ensembl"/>
        </authorList>
    </citation>
    <scope>IDENTIFICATION</scope>
</reference>
<dbReference type="InterPro" id="IPR006624">
    <property type="entry name" value="Beta-propeller_rpt_TECPR"/>
</dbReference>
<feature type="signal peptide" evidence="3">
    <location>
        <begin position="1"/>
        <end position="16"/>
    </location>
</feature>
<evidence type="ECO:0000256" key="1">
    <source>
        <dbReference type="ARBA" id="ARBA00022734"/>
    </source>
</evidence>
<evidence type="ECO:0000313" key="5">
    <source>
        <dbReference type="Proteomes" id="UP001501940"/>
    </source>
</evidence>
<evidence type="ECO:0000256" key="3">
    <source>
        <dbReference type="SAM" id="SignalP"/>
    </source>
</evidence>
<organism evidence="4 5">
    <name type="scientific">Amphiprion ocellaris</name>
    <name type="common">Clown anemonefish</name>
    <dbReference type="NCBI Taxonomy" id="80972"/>
    <lineage>
        <taxon>Eukaryota</taxon>
        <taxon>Metazoa</taxon>
        <taxon>Chordata</taxon>
        <taxon>Craniata</taxon>
        <taxon>Vertebrata</taxon>
        <taxon>Euteleostomi</taxon>
        <taxon>Actinopterygii</taxon>
        <taxon>Neopterygii</taxon>
        <taxon>Teleostei</taxon>
        <taxon>Neoteleostei</taxon>
        <taxon>Acanthomorphata</taxon>
        <taxon>Ovalentaria</taxon>
        <taxon>Pomacentridae</taxon>
        <taxon>Amphiprion</taxon>
    </lineage>
</organism>
<dbReference type="RefSeq" id="XP_023121789.1">
    <property type="nucleotide sequence ID" value="XM_023266021.3"/>
</dbReference>